<gene>
    <name evidence="3" type="ORF">ACFFIC_17695</name>
</gene>
<dbReference type="RefSeq" id="WP_377052730.1">
    <property type="nucleotide sequence ID" value="NZ_JBHLVZ010000060.1"/>
</dbReference>
<evidence type="ECO:0000313" key="3">
    <source>
        <dbReference type="EMBL" id="MFC0387364.1"/>
    </source>
</evidence>
<evidence type="ECO:0000256" key="2">
    <source>
        <dbReference type="SAM" id="SignalP"/>
    </source>
</evidence>
<organism evidence="3 4">
    <name type="scientific">Muricoccus vinaceus</name>
    <dbReference type="NCBI Taxonomy" id="424704"/>
    <lineage>
        <taxon>Bacteria</taxon>
        <taxon>Pseudomonadati</taxon>
        <taxon>Pseudomonadota</taxon>
        <taxon>Alphaproteobacteria</taxon>
        <taxon>Acetobacterales</taxon>
        <taxon>Roseomonadaceae</taxon>
        <taxon>Muricoccus</taxon>
    </lineage>
</organism>
<dbReference type="InterPro" id="IPR009003">
    <property type="entry name" value="Peptidase_S1_PA"/>
</dbReference>
<keyword evidence="2" id="KW-0732">Signal</keyword>
<evidence type="ECO:0000256" key="1">
    <source>
        <dbReference type="SAM" id="MobiDB-lite"/>
    </source>
</evidence>
<dbReference type="Pfam" id="PF13365">
    <property type="entry name" value="Trypsin_2"/>
    <property type="match status" value="1"/>
</dbReference>
<name>A0ABV6IUS9_9PROT</name>
<sequence>MRGGLPHPGAPMAALLAALCLSACATSPSMPSPRQLEPAQRLPDIPDAFRAELLGGRSPDCRLRGNAVYLGQGRFLTAAHLVDDMVPRLRHCSGIQLEPTVVFGGYSLPVRLLRVGEGHLEPGIGPIYRKGEDLALLQALTVPAGPAAVPCPSGPLPGQDVVVRSAQRRAVARAGGMVAEDRAADGAYADLPIHLEQGESGAGVFDAQTHCLLGVVSHRPDDTPGHSRIVPSAAIRAFLFEERAAGAGGQLAGAPAPEDEAARAGAPPAGEAAGAGGTRPAAGRMAGRSPPPAGPGV</sequence>
<dbReference type="EMBL" id="JBHLVZ010000060">
    <property type="protein sequence ID" value="MFC0387364.1"/>
    <property type="molecule type" value="Genomic_DNA"/>
</dbReference>
<dbReference type="Proteomes" id="UP001589789">
    <property type="component" value="Unassembled WGS sequence"/>
</dbReference>
<evidence type="ECO:0000313" key="4">
    <source>
        <dbReference type="Proteomes" id="UP001589789"/>
    </source>
</evidence>
<feature type="region of interest" description="Disordered" evidence="1">
    <location>
        <begin position="249"/>
        <end position="297"/>
    </location>
</feature>
<dbReference type="SUPFAM" id="SSF50494">
    <property type="entry name" value="Trypsin-like serine proteases"/>
    <property type="match status" value="1"/>
</dbReference>
<reference evidence="3 4" key="1">
    <citation type="submission" date="2024-09" db="EMBL/GenBank/DDBJ databases">
        <authorList>
            <person name="Sun Q."/>
            <person name="Mori K."/>
        </authorList>
    </citation>
    <scope>NUCLEOTIDE SEQUENCE [LARGE SCALE GENOMIC DNA]</scope>
    <source>
        <strain evidence="3 4">CCM 7468</strain>
    </source>
</reference>
<proteinExistence type="predicted"/>
<feature type="chain" id="PRO_5047184340" evidence="2">
    <location>
        <begin position="26"/>
        <end position="297"/>
    </location>
</feature>
<feature type="compositionally biased region" description="Low complexity" evidence="1">
    <location>
        <begin position="263"/>
        <end position="288"/>
    </location>
</feature>
<feature type="signal peptide" evidence="2">
    <location>
        <begin position="1"/>
        <end position="25"/>
    </location>
</feature>
<accession>A0ABV6IUS9</accession>
<keyword evidence="4" id="KW-1185">Reference proteome</keyword>
<protein>
    <submittedName>
        <fullName evidence="3">Trypsin-like peptidase domain-containing protein</fullName>
    </submittedName>
</protein>
<comment type="caution">
    <text evidence="3">The sequence shown here is derived from an EMBL/GenBank/DDBJ whole genome shotgun (WGS) entry which is preliminary data.</text>
</comment>